<comment type="caution">
    <text evidence="4">The sequence shown here is derived from an EMBL/GenBank/DDBJ whole genome shotgun (WGS) entry which is preliminary data.</text>
</comment>
<feature type="domain" description="Inosine/uridine-preferring nucleoside hydrolase" evidence="3">
    <location>
        <begin position="33"/>
        <end position="328"/>
    </location>
</feature>
<accession>A0A0R1M5G1</accession>
<dbReference type="InterPro" id="IPR036452">
    <property type="entry name" value="Ribo_hydro-like"/>
</dbReference>
<gene>
    <name evidence="4" type="ORF">FC20_GL001433</name>
</gene>
<evidence type="ECO:0000256" key="1">
    <source>
        <dbReference type="ARBA" id="ARBA00022801"/>
    </source>
</evidence>
<dbReference type="GO" id="GO:0005829">
    <property type="term" value="C:cytosol"/>
    <property type="evidence" value="ECO:0007669"/>
    <property type="project" value="TreeGrafter"/>
</dbReference>
<dbReference type="EMBL" id="AZDU01000005">
    <property type="protein sequence ID" value="KRL03344.1"/>
    <property type="molecule type" value="Genomic_DNA"/>
</dbReference>
<keyword evidence="5" id="KW-1185">Reference proteome</keyword>
<evidence type="ECO:0000256" key="2">
    <source>
        <dbReference type="ARBA" id="ARBA00023295"/>
    </source>
</evidence>
<keyword evidence="2" id="KW-0326">Glycosidase</keyword>
<dbReference type="PANTHER" id="PTHR12304:SF46">
    <property type="entry name" value="INOSINE-ADENOSINE-GUANOSINE-NUCLEOSIDE HYDROLASE"/>
    <property type="match status" value="1"/>
</dbReference>
<dbReference type="SUPFAM" id="SSF53590">
    <property type="entry name" value="Nucleoside hydrolase"/>
    <property type="match status" value="1"/>
</dbReference>
<dbReference type="Proteomes" id="UP000051074">
    <property type="component" value="Unassembled WGS sequence"/>
</dbReference>
<dbReference type="PATRIC" id="fig|1293597.4.peg.1530"/>
<organism evidence="4 5">
    <name type="scientific">Lactobacillus equicursoris DSM 19284 = JCM 14600 = CIP 110162</name>
    <dbReference type="NCBI Taxonomy" id="1293597"/>
    <lineage>
        <taxon>Bacteria</taxon>
        <taxon>Bacillati</taxon>
        <taxon>Bacillota</taxon>
        <taxon>Bacilli</taxon>
        <taxon>Lactobacillales</taxon>
        <taxon>Lactobacillaceae</taxon>
        <taxon>Lactobacillus</taxon>
    </lineage>
</organism>
<dbReference type="GO" id="GO:0006152">
    <property type="term" value="P:purine nucleoside catabolic process"/>
    <property type="evidence" value="ECO:0007669"/>
    <property type="project" value="TreeGrafter"/>
</dbReference>
<dbReference type="PANTHER" id="PTHR12304">
    <property type="entry name" value="INOSINE-URIDINE PREFERRING NUCLEOSIDE HYDROLASE"/>
    <property type="match status" value="1"/>
</dbReference>
<keyword evidence="1 4" id="KW-0378">Hydrolase</keyword>
<sequence length="341" mass="38910">MDDLELTGFFPYNNLGKTDLIHRKARKNMKNFYLNHDSNMDDFTSLLLMLLAPDIKLIGVGVTDADGYVEPGVSASRKIIDRFNQRGDKLEVARSNSRPINQFPEAWRVSSFSVDHFPILNETGVVKTPIAKKPAHLDMIDKIHKADGPVTLVFTGPLTDLARALEIDPSIQDKVEELYWMGGSLNGHGNVFTPVSDDTQEWNAWWDPEACKTVWDSKLKIQQVGLESTEELPLTDEMRQHFNQNRKYPAFEFVGYLYSLVNSFEVDSTYYLWDVLTTMSALYPEIVTSRDTKSDVYTDGHRAGRFFETENGRPMTLVTSANYDKFWEHFDSLCKNAKLLG</sequence>
<name>A0A0R1M5G1_9LACO</name>
<dbReference type="Gene3D" id="3.90.245.10">
    <property type="entry name" value="Ribonucleoside hydrolase-like"/>
    <property type="match status" value="1"/>
</dbReference>
<dbReference type="CDD" id="cd02647">
    <property type="entry name" value="nuc_hydro_TvIAG"/>
    <property type="match status" value="1"/>
</dbReference>
<dbReference type="eggNOG" id="COG1957">
    <property type="taxonomic scope" value="Bacteria"/>
</dbReference>
<evidence type="ECO:0000259" key="3">
    <source>
        <dbReference type="Pfam" id="PF01156"/>
    </source>
</evidence>
<dbReference type="STRING" id="1293597.FC20_GL001433"/>
<evidence type="ECO:0000313" key="5">
    <source>
        <dbReference type="Proteomes" id="UP000051074"/>
    </source>
</evidence>
<dbReference type="Pfam" id="PF01156">
    <property type="entry name" value="IU_nuc_hydro"/>
    <property type="match status" value="1"/>
</dbReference>
<dbReference type="GO" id="GO:0008477">
    <property type="term" value="F:purine nucleosidase activity"/>
    <property type="evidence" value="ECO:0007669"/>
    <property type="project" value="TreeGrafter"/>
</dbReference>
<proteinExistence type="predicted"/>
<dbReference type="InterPro" id="IPR001910">
    <property type="entry name" value="Inosine/uridine_hydrolase_dom"/>
</dbReference>
<protein>
    <submittedName>
        <fullName evidence="4">Inosine-uridine preferring nucleoside hydrolase</fullName>
    </submittedName>
</protein>
<dbReference type="AlphaFoldDB" id="A0A0R1M5G1"/>
<dbReference type="InterPro" id="IPR023186">
    <property type="entry name" value="IUNH"/>
</dbReference>
<reference evidence="4 5" key="1">
    <citation type="journal article" date="2015" name="Genome Announc.">
        <title>Expanding the biotechnology potential of lactobacilli through comparative genomics of 213 strains and associated genera.</title>
        <authorList>
            <person name="Sun Z."/>
            <person name="Harris H.M."/>
            <person name="McCann A."/>
            <person name="Guo C."/>
            <person name="Argimon S."/>
            <person name="Zhang W."/>
            <person name="Yang X."/>
            <person name="Jeffery I.B."/>
            <person name="Cooney J.C."/>
            <person name="Kagawa T.F."/>
            <person name="Liu W."/>
            <person name="Song Y."/>
            <person name="Salvetti E."/>
            <person name="Wrobel A."/>
            <person name="Rasinkangas P."/>
            <person name="Parkhill J."/>
            <person name="Rea M.C."/>
            <person name="O'Sullivan O."/>
            <person name="Ritari J."/>
            <person name="Douillard F.P."/>
            <person name="Paul Ross R."/>
            <person name="Yang R."/>
            <person name="Briner A.E."/>
            <person name="Felis G.E."/>
            <person name="de Vos W.M."/>
            <person name="Barrangou R."/>
            <person name="Klaenhammer T.R."/>
            <person name="Caufield P.W."/>
            <person name="Cui Y."/>
            <person name="Zhang H."/>
            <person name="O'Toole P.W."/>
        </authorList>
    </citation>
    <scope>NUCLEOTIDE SEQUENCE [LARGE SCALE GENOMIC DNA]</scope>
    <source>
        <strain evidence="4 5">DSM 19284</strain>
    </source>
</reference>
<evidence type="ECO:0000313" key="4">
    <source>
        <dbReference type="EMBL" id="KRL03344.1"/>
    </source>
</evidence>